<dbReference type="PROSITE" id="PS51412">
    <property type="entry name" value="MACPF_2"/>
    <property type="match status" value="1"/>
</dbReference>
<reference evidence="4" key="1">
    <citation type="submission" date="2025-08" db="UniProtKB">
        <authorList>
            <consortium name="RefSeq"/>
        </authorList>
    </citation>
    <scope>IDENTIFICATION</scope>
    <source>
        <tissue evidence="4">Fruit stalk</tissue>
    </source>
</reference>
<gene>
    <name evidence="4" type="primary">LOC111287100</name>
</gene>
<accession>A0A6P5XY10</accession>
<organism evidence="3 4">
    <name type="scientific">Durio zibethinus</name>
    <name type="common">Durian</name>
    <dbReference type="NCBI Taxonomy" id="66656"/>
    <lineage>
        <taxon>Eukaryota</taxon>
        <taxon>Viridiplantae</taxon>
        <taxon>Streptophyta</taxon>
        <taxon>Embryophyta</taxon>
        <taxon>Tracheophyta</taxon>
        <taxon>Spermatophyta</taxon>
        <taxon>Magnoliopsida</taxon>
        <taxon>eudicotyledons</taxon>
        <taxon>Gunneridae</taxon>
        <taxon>Pentapetalae</taxon>
        <taxon>rosids</taxon>
        <taxon>malvids</taxon>
        <taxon>Malvales</taxon>
        <taxon>Malvaceae</taxon>
        <taxon>Helicteroideae</taxon>
        <taxon>Durio</taxon>
    </lineage>
</organism>
<dbReference type="GeneID" id="111287100"/>
<dbReference type="Proteomes" id="UP000515121">
    <property type="component" value="Unplaced"/>
</dbReference>
<dbReference type="PANTHER" id="PTHR33199">
    <property type="entry name" value="MACPF DOMAIN-CONTAINING PROTEIN CAD1"/>
    <property type="match status" value="1"/>
</dbReference>
<dbReference type="PANTHER" id="PTHR33199:SF15">
    <property type="entry name" value="MACPF DOMAIN-CONTAINING PROTEIN CAD1-LIKE"/>
    <property type="match status" value="1"/>
</dbReference>
<protein>
    <submittedName>
        <fullName evidence="4">MACPF domain-containing protein CAD1-like</fullName>
    </submittedName>
</protein>
<dbReference type="RefSeq" id="XP_022733068.1">
    <property type="nucleotide sequence ID" value="XM_022877333.1"/>
</dbReference>
<dbReference type="KEGG" id="dzi:111287100"/>
<feature type="compositionally biased region" description="Polar residues" evidence="1">
    <location>
        <begin position="524"/>
        <end position="539"/>
    </location>
</feature>
<dbReference type="SMART" id="SM00457">
    <property type="entry name" value="MACPF"/>
    <property type="match status" value="1"/>
</dbReference>
<name>A0A6P5XY10_DURZI</name>
<sequence length="590" mass="65690">MKNMGENGNGNATFMHTAMNAVQALGRGFDVNFDTRLLYCKGVTGSRIVEIDEDHGRDIYLDDQTVLPNISRDIKNSQQPIARHSSGLRSFHEMVEYFNKKANVSGGFPLGSFNSAFSFTGSTNIDAATTKTLSMDGFYVPLAKFQLTKSPSALQENVKRAVPSSWDPPSLASFIENFGTHVITSVTVGGKDVIYIKQHHSSPLSTMEIKNYVQDIGNHRFSDKASLTSSGQIKLKDKGLDPGFFNSQGIYPQPTSAPYLNGKEDVTVIFRRRGGDDLEQNHTQWVKTVPSSPDVIEMTFYPITALLDGVAGKEHLTHAIGLYLEYKPPIEELRYFLEFQIPRIWAPIPDKFPGHQRKEPICPSLQFSMMGQKLYVSQEQISVGRKPVTGLRLRLEGIKQNRLSIHLQHLASLPKILLPHWDTHVAIGAPKWQGPEEQDSRWFEPVKWKNFSHVSTAPIENPDTFIGDLSGVYIVTGAQLGVWDFGSRNVLYMKLLYSRLPGCTIRRSLWDHSPNDKSKKVVATTGTSNPGDSSSGSQENIVNKLAKLVDMSEMSKGPQDPPGHWLVTGGKLGVEKGKIVLRVKYSLLNY</sequence>
<proteinExistence type="predicted"/>
<keyword evidence="3" id="KW-1185">Reference proteome</keyword>
<dbReference type="InterPro" id="IPR020864">
    <property type="entry name" value="MACPF"/>
</dbReference>
<dbReference type="InterPro" id="IPR044663">
    <property type="entry name" value="CAD1/NSL1-like"/>
</dbReference>
<dbReference type="GO" id="GO:2000031">
    <property type="term" value="P:regulation of salicylic acid mediated signaling pathway"/>
    <property type="evidence" value="ECO:0007669"/>
    <property type="project" value="InterPro"/>
</dbReference>
<dbReference type="OrthoDB" id="6150863at2759"/>
<evidence type="ECO:0000256" key="1">
    <source>
        <dbReference type="SAM" id="MobiDB-lite"/>
    </source>
</evidence>
<feature type="region of interest" description="Disordered" evidence="1">
    <location>
        <begin position="515"/>
        <end position="539"/>
    </location>
</feature>
<dbReference type="Pfam" id="PF01823">
    <property type="entry name" value="MACPF"/>
    <property type="match status" value="1"/>
</dbReference>
<evidence type="ECO:0000313" key="4">
    <source>
        <dbReference type="RefSeq" id="XP_022733068.1"/>
    </source>
</evidence>
<dbReference type="GO" id="GO:0005886">
    <property type="term" value="C:plasma membrane"/>
    <property type="evidence" value="ECO:0007669"/>
    <property type="project" value="TreeGrafter"/>
</dbReference>
<dbReference type="GO" id="GO:0009626">
    <property type="term" value="P:plant-type hypersensitive response"/>
    <property type="evidence" value="ECO:0007669"/>
    <property type="project" value="TreeGrafter"/>
</dbReference>
<feature type="domain" description="MACPF" evidence="2">
    <location>
        <begin position="7"/>
        <end position="337"/>
    </location>
</feature>
<evidence type="ECO:0000259" key="2">
    <source>
        <dbReference type="PROSITE" id="PS51412"/>
    </source>
</evidence>
<evidence type="ECO:0000313" key="3">
    <source>
        <dbReference type="Proteomes" id="UP000515121"/>
    </source>
</evidence>
<dbReference type="AlphaFoldDB" id="A0A6P5XY10"/>